<evidence type="ECO:0000313" key="2">
    <source>
        <dbReference type="Proteomes" id="UP001500742"/>
    </source>
</evidence>
<reference evidence="2" key="1">
    <citation type="journal article" date="2019" name="Int. J. Syst. Evol. Microbiol.">
        <title>The Global Catalogue of Microorganisms (GCM) 10K type strain sequencing project: providing services to taxonomists for standard genome sequencing and annotation.</title>
        <authorList>
            <consortium name="The Broad Institute Genomics Platform"/>
            <consortium name="The Broad Institute Genome Sequencing Center for Infectious Disease"/>
            <person name="Wu L."/>
            <person name="Ma J."/>
        </authorList>
    </citation>
    <scope>NUCLEOTIDE SEQUENCE [LARGE SCALE GENOMIC DNA]</scope>
    <source>
        <strain evidence="2">JCM 16601</strain>
    </source>
</reference>
<accession>A0ABP7R6V4</accession>
<gene>
    <name evidence="1" type="ORF">GCM10022210_53820</name>
</gene>
<name>A0ABP7R6V4_9SPHI</name>
<comment type="caution">
    <text evidence="1">The sequence shown here is derived from an EMBL/GenBank/DDBJ whole genome shotgun (WGS) entry which is preliminary data.</text>
</comment>
<dbReference type="EMBL" id="BAAAZC010000051">
    <property type="protein sequence ID" value="GAA3993244.1"/>
    <property type="molecule type" value="Genomic_DNA"/>
</dbReference>
<keyword evidence="2" id="KW-1185">Reference proteome</keyword>
<proteinExistence type="predicted"/>
<organism evidence="1 2">
    <name type="scientific">Mucilaginibacter dorajii</name>
    <dbReference type="NCBI Taxonomy" id="692994"/>
    <lineage>
        <taxon>Bacteria</taxon>
        <taxon>Pseudomonadati</taxon>
        <taxon>Bacteroidota</taxon>
        <taxon>Sphingobacteriia</taxon>
        <taxon>Sphingobacteriales</taxon>
        <taxon>Sphingobacteriaceae</taxon>
        <taxon>Mucilaginibacter</taxon>
    </lineage>
</organism>
<dbReference type="RefSeq" id="WP_259096853.1">
    <property type="nucleotide sequence ID" value="NZ_BAAAZC010000051.1"/>
</dbReference>
<dbReference type="Proteomes" id="UP001500742">
    <property type="component" value="Unassembled WGS sequence"/>
</dbReference>
<evidence type="ECO:0000313" key="1">
    <source>
        <dbReference type="EMBL" id="GAA3993244.1"/>
    </source>
</evidence>
<sequence>METKPTRGTDPITGDEGAAIDLELAAAWTKNHRHRHPDGVVSQFFGQKILKTILAQDGCLGIRIYYANKQHLSGWQKFWVSVGNFFIRVVANSDGEKRFVITGVVASGHDQLPGEAKKEVAAVSTEIKTFALVAPTTDNIVGNMSHPCPGSEGCPQNVLSS</sequence>
<protein>
    <submittedName>
        <fullName evidence="1">Uncharacterized protein</fullName>
    </submittedName>
</protein>